<evidence type="ECO:0000256" key="1">
    <source>
        <dbReference type="ARBA" id="ARBA00004141"/>
    </source>
</evidence>
<feature type="transmembrane region" description="Helical" evidence="9">
    <location>
        <begin position="52"/>
        <end position="74"/>
    </location>
</feature>
<comment type="similarity">
    <text evidence="2 9">Belongs to the SecG family.</text>
</comment>
<dbReference type="STRING" id="1798331.A2W57_03715"/>
<evidence type="ECO:0000313" key="10">
    <source>
        <dbReference type="EMBL" id="OGF73565.1"/>
    </source>
</evidence>
<gene>
    <name evidence="10" type="ORF">A2W57_03715</name>
</gene>
<comment type="caution">
    <text evidence="10">The sequence shown here is derived from an EMBL/GenBank/DDBJ whole genome shotgun (WGS) entry which is preliminary data.</text>
</comment>
<name>A0A1F5WD73_9BACT</name>
<dbReference type="NCBIfam" id="TIGR00810">
    <property type="entry name" value="secG"/>
    <property type="match status" value="1"/>
</dbReference>
<keyword evidence="7 9" id="KW-0811">Translocation</keyword>
<evidence type="ECO:0000256" key="7">
    <source>
        <dbReference type="ARBA" id="ARBA00023010"/>
    </source>
</evidence>
<dbReference type="Pfam" id="PF03840">
    <property type="entry name" value="SecG"/>
    <property type="match status" value="1"/>
</dbReference>
<dbReference type="GO" id="GO:0005886">
    <property type="term" value="C:plasma membrane"/>
    <property type="evidence" value="ECO:0007669"/>
    <property type="project" value="UniProtKB-SubCell"/>
</dbReference>
<keyword evidence="5 9" id="KW-0653">Protein transport</keyword>
<keyword evidence="3 9" id="KW-0813">Transport</keyword>
<evidence type="ECO:0000256" key="5">
    <source>
        <dbReference type="ARBA" id="ARBA00022927"/>
    </source>
</evidence>
<reference evidence="10 11" key="1">
    <citation type="journal article" date="2016" name="Nat. Commun.">
        <title>Thousands of microbial genomes shed light on interconnected biogeochemical processes in an aquifer system.</title>
        <authorList>
            <person name="Anantharaman K."/>
            <person name="Brown C.T."/>
            <person name="Hug L.A."/>
            <person name="Sharon I."/>
            <person name="Castelle C.J."/>
            <person name="Probst A.J."/>
            <person name="Thomas B.C."/>
            <person name="Singh A."/>
            <person name="Wilkins M.J."/>
            <person name="Karaoz U."/>
            <person name="Brodie E.L."/>
            <person name="Williams K.H."/>
            <person name="Hubbard S.S."/>
            <person name="Banfield J.F."/>
        </authorList>
    </citation>
    <scope>NUCLEOTIDE SEQUENCE [LARGE SCALE GENOMIC DNA]</scope>
</reference>
<evidence type="ECO:0000313" key="11">
    <source>
        <dbReference type="Proteomes" id="UP000178276"/>
    </source>
</evidence>
<evidence type="ECO:0000256" key="4">
    <source>
        <dbReference type="ARBA" id="ARBA00022692"/>
    </source>
</evidence>
<proteinExistence type="inferred from homology"/>
<evidence type="ECO:0000256" key="3">
    <source>
        <dbReference type="ARBA" id="ARBA00022448"/>
    </source>
</evidence>
<protein>
    <recommendedName>
        <fullName evidence="9">Protein-export membrane protein SecG</fullName>
    </recommendedName>
</protein>
<keyword evidence="6 9" id="KW-1133">Transmembrane helix</keyword>
<dbReference type="GO" id="GO:0015450">
    <property type="term" value="F:protein-transporting ATPase activity"/>
    <property type="evidence" value="ECO:0007669"/>
    <property type="project" value="UniProtKB-UniRule"/>
</dbReference>
<evidence type="ECO:0000256" key="2">
    <source>
        <dbReference type="ARBA" id="ARBA00008445"/>
    </source>
</evidence>
<comment type="function">
    <text evidence="9">Involved in protein export. Participates in an early event of protein translocation.</text>
</comment>
<sequence>MSFLGSAMPYLMIGTATLLVIAILFQQKGSGLSSAFGGEGNIYTTKRGLEKILFRVTIVLGILFLALSLLNLLLHK</sequence>
<dbReference type="GO" id="GO:0009306">
    <property type="term" value="P:protein secretion"/>
    <property type="evidence" value="ECO:0007669"/>
    <property type="project" value="UniProtKB-UniRule"/>
</dbReference>
<accession>A0A1F5WD73</accession>
<evidence type="ECO:0000256" key="6">
    <source>
        <dbReference type="ARBA" id="ARBA00022989"/>
    </source>
</evidence>
<keyword evidence="4 9" id="KW-0812">Transmembrane</keyword>
<feature type="transmembrane region" description="Helical" evidence="9">
    <location>
        <begin position="6"/>
        <end position="25"/>
    </location>
</feature>
<comment type="subcellular location">
    <subcellularLocation>
        <location evidence="9">Cell membrane</location>
        <topology evidence="9">Multi-pass membrane protein</topology>
    </subcellularLocation>
    <subcellularLocation>
        <location evidence="1">Membrane</location>
        <topology evidence="1">Multi-pass membrane protein</topology>
    </subcellularLocation>
</comment>
<dbReference type="EMBL" id="MFHJ01000033">
    <property type="protein sequence ID" value="OGF73565.1"/>
    <property type="molecule type" value="Genomic_DNA"/>
</dbReference>
<evidence type="ECO:0000256" key="9">
    <source>
        <dbReference type="RuleBase" id="RU365087"/>
    </source>
</evidence>
<dbReference type="Proteomes" id="UP000178276">
    <property type="component" value="Unassembled WGS sequence"/>
</dbReference>
<dbReference type="AlphaFoldDB" id="A0A1F5WD73"/>
<keyword evidence="8 9" id="KW-0472">Membrane</keyword>
<evidence type="ECO:0000256" key="8">
    <source>
        <dbReference type="ARBA" id="ARBA00023136"/>
    </source>
</evidence>
<organism evidence="10 11">
    <name type="scientific">Candidatus Giovannonibacteria bacterium RIFCSPHIGHO2_02_43_16</name>
    <dbReference type="NCBI Taxonomy" id="1798331"/>
    <lineage>
        <taxon>Bacteria</taxon>
        <taxon>Candidatus Giovannoniibacteriota</taxon>
    </lineage>
</organism>
<dbReference type="InterPro" id="IPR004692">
    <property type="entry name" value="SecG"/>
</dbReference>
<keyword evidence="9" id="KW-1003">Cell membrane</keyword>